<accession>A0A2T4Z2G2</accession>
<dbReference type="PANTHER" id="PTHR35530:SF1">
    <property type="entry name" value="2-HYDROXYMUCONATE TAUTOMERASE"/>
    <property type="match status" value="1"/>
</dbReference>
<dbReference type="EMBL" id="PZZL01000005">
    <property type="protein sequence ID" value="PTM54954.1"/>
    <property type="molecule type" value="Genomic_DNA"/>
</dbReference>
<dbReference type="Pfam" id="PF01361">
    <property type="entry name" value="Tautomerase"/>
    <property type="match status" value="1"/>
</dbReference>
<reference evidence="4 5" key="1">
    <citation type="submission" date="2018-04" db="EMBL/GenBank/DDBJ databases">
        <title>Genomic Encyclopedia of Archaeal and Bacterial Type Strains, Phase II (KMG-II): from individual species to whole genera.</title>
        <authorList>
            <person name="Goeker M."/>
        </authorList>
    </citation>
    <scope>NUCLEOTIDE SEQUENCE [LARGE SCALE GENOMIC DNA]</scope>
    <source>
        <strain evidence="4 5">DSM 25521</strain>
    </source>
</reference>
<keyword evidence="5" id="KW-1185">Reference proteome</keyword>
<gene>
    <name evidence="4" type="ORF">C8P69_105104</name>
</gene>
<dbReference type="Proteomes" id="UP000241808">
    <property type="component" value="Unassembled WGS sequence"/>
</dbReference>
<dbReference type="InterPro" id="IPR014347">
    <property type="entry name" value="Tautomerase/MIF_sf"/>
</dbReference>
<dbReference type="InterPro" id="IPR004370">
    <property type="entry name" value="4-OT-like_dom"/>
</dbReference>
<evidence type="ECO:0000313" key="4">
    <source>
        <dbReference type="EMBL" id="PTM54954.1"/>
    </source>
</evidence>
<comment type="caution">
    <text evidence="4">The sequence shown here is derived from an EMBL/GenBank/DDBJ whole genome shotgun (WGS) entry which is preliminary data.</text>
</comment>
<organism evidence="4 5">
    <name type="scientific">Phreatobacter oligotrophus</name>
    <dbReference type="NCBI Taxonomy" id="1122261"/>
    <lineage>
        <taxon>Bacteria</taxon>
        <taxon>Pseudomonadati</taxon>
        <taxon>Pseudomonadota</taxon>
        <taxon>Alphaproteobacteria</taxon>
        <taxon>Hyphomicrobiales</taxon>
        <taxon>Phreatobacteraceae</taxon>
        <taxon>Phreatobacter</taxon>
    </lineage>
</organism>
<dbReference type="GO" id="GO:0016853">
    <property type="term" value="F:isomerase activity"/>
    <property type="evidence" value="ECO:0007669"/>
    <property type="project" value="UniProtKB-KW"/>
</dbReference>
<dbReference type="Gene3D" id="3.30.429.10">
    <property type="entry name" value="Macrophage Migration Inhibitory Factor"/>
    <property type="match status" value="2"/>
</dbReference>
<keyword evidence="2" id="KW-0413">Isomerase</keyword>
<name>A0A2T4Z2G2_9HYPH</name>
<comment type="similarity">
    <text evidence="1">Belongs to the 4-oxalocrotonate tautomerase family.</text>
</comment>
<dbReference type="AlphaFoldDB" id="A0A2T4Z2G2"/>
<evidence type="ECO:0000259" key="3">
    <source>
        <dbReference type="Pfam" id="PF01361"/>
    </source>
</evidence>
<dbReference type="OrthoDB" id="9803586at2"/>
<evidence type="ECO:0000256" key="2">
    <source>
        <dbReference type="ARBA" id="ARBA00023235"/>
    </source>
</evidence>
<dbReference type="PANTHER" id="PTHR35530">
    <property type="entry name" value="TAUTOMERASE-RELATED"/>
    <property type="match status" value="1"/>
</dbReference>
<protein>
    <submittedName>
        <fullName evidence="4">4-oxalocrotonate tautomerase</fullName>
    </submittedName>
</protein>
<sequence length="137" mass="14806">MPIIQVKFATPAPVAPAPKAIAETVVRLTAEILRKRPDLTAVTIDEVPATHWFVAGPSLAEQGKASFFLDIKIVDGTNTKDEKAAYVAAIFAAMADLLGDLHPESYVYVHDVRAEAYGFGGRTQEHRYIAGRLSQAA</sequence>
<proteinExistence type="inferred from homology"/>
<evidence type="ECO:0000313" key="5">
    <source>
        <dbReference type="Proteomes" id="UP000241808"/>
    </source>
</evidence>
<dbReference type="RefSeq" id="WP_108177735.1">
    <property type="nucleotide sequence ID" value="NZ_PZZL01000005.1"/>
</dbReference>
<dbReference type="SUPFAM" id="SSF55331">
    <property type="entry name" value="Tautomerase/MIF"/>
    <property type="match status" value="1"/>
</dbReference>
<feature type="domain" description="4-oxalocrotonate tautomerase-like" evidence="3">
    <location>
        <begin position="68"/>
        <end position="123"/>
    </location>
</feature>
<evidence type="ECO:0000256" key="1">
    <source>
        <dbReference type="ARBA" id="ARBA00006723"/>
    </source>
</evidence>